<dbReference type="SMART" id="SM00388">
    <property type="entry name" value="HisKA"/>
    <property type="match status" value="1"/>
</dbReference>
<dbReference type="SMART" id="SM00086">
    <property type="entry name" value="PAC"/>
    <property type="match status" value="1"/>
</dbReference>
<dbReference type="InterPro" id="IPR004358">
    <property type="entry name" value="Sig_transdc_His_kin-like_C"/>
</dbReference>
<dbReference type="PANTHER" id="PTHR43065">
    <property type="entry name" value="SENSOR HISTIDINE KINASE"/>
    <property type="match status" value="1"/>
</dbReference>
<evidence type="ECO:0000256" key="5">
    <source>
        <dbReference type="ARBA" id="ARBA00022679"/>
    </source>
</evidence>
<dbReference type="PROSITE" id="PS50113">
    <property type="entry name" value="PAC"/>
    <property type="match status" value="1"/>
</dbReference>
<dbReference type="InterPro" id="IPR001789">
    <property type="entry name" value="Sig_transdc_resp-reg_receiver"/>
</dbReference>
<dbReference type="SUPFAM" id="SSF158472">
    <property type="entry name" value="HAMP domain-like"/>
    <property type="match status" value="1"/>
</dbReference>
<evidence type="ECO:0000256" key="11">
    <source>
        <dbReference type="SAM" id="Phobius"/>
    </source>
</evidence>
<proteinExistence type="predicted"/>
<dbReference type="Proteomes" id="UP001320148">
    <property type="component" value="Chromosome"/>
</dbReference>
<dbReference type="Gene3D" id="3.40.50.2300">
    <property type="match status" value="1"/>
</dbReference>
<sequence length="790" mass="88317">MVMMRFRSKLMLFFLPFFALFSIVVFFYNHMENRDMIREEIRGKGRVMVESLSHACEFGVLSSDATLLNWATRNVAAHDGVVLLVVYDALGNVLLERNQRSVASSAFPGAPEPGMSVREREVRRDDRLVALDFLAPIYHASFYDMGSPSGFPAKQVIGYIRMGISTEDLDRKLQSSFMGSLAIDLAFLLLGTLVIIGFSGHLTRPITRLSNVVRRFGDGEATLPVAVDTRDEIGLLAENFNTMAKSLEESRLALQAHHDALEKTVMERTGKLKESEERFRQLAENITEVFWIRSLDWKEVHYVSPAYETHWGYRCEDVYADPFSWLEHVMEEDRENVESCLRTMACEAHPVVFPEFQARWADGSVRWIEVRWFPIVDDDGVPSRIAGIARDITRHKESERVIKESQERTSRMKRMEALGVMASGIAHDLNNILSAIVGYPDLILLDLPEESSMVRPLKMIKQSGERAADIVTDLLTVARGVAVDKDVHSLNLSIREYVASAEFRKLEHLHPDVAYTLDLEEALLNARYSPSHIRKSIMNLVTNASEAIEGAGEVTISTRNIYLDRPLSGYEDVSRGEYAVITVQDTGSGISPEDLERIFEPFYSRKVLGRSGSGLGLSVVWNTVRDHGGYINVTSGEAGTAFDIYLPVTRDESTSLVETGATLDLKGGGESILVIDDEPHQREIACRMLASLGYTPQAVKSGEEAVEYLKRVKVDLLLLDMVMYPGMGGGEAYKKALDVAPGQRAVIASGYADSEAVKEAQRLGAGPYIRKPYTLERIGIAIKEELARER</sequence>
<evidence type="ECO:0000313" key="17">
    <source>
        <dbReference type="EMBL" id="BCS97296.1"/>
    </source>
</evidence>
<keyword evidence="7" id="KW-0418">Kinase</keyword>
<evidence type="ECO:0000313" key="18">
    <source>
        <dbReference type="Proteomes" id="UP001320148"/>
    </source>
</evidence>
<dbReference type="Pfam" id="PF00512">
    <property type="entry name" value="HisKA"/>
    <property type="match status" value="1"/>
</dbReference>
<name>A0ABN6F6X2_9BACT</name>
<dbReference type="PROSITE" id="PS50109">
    <property type="entry name" value="HIS_KIN"/>
    <property type="match status" value="1"/>
</dbReference>
<keyword evidence="8" id="KW-0067">ATP-binding</keyword>
<evidence type="ECO:0000256" key="10">
    <source>
        <dbReference type="PROSITE-ProRule" id="PRU00169"/>
    </source>
</evidence>
<dbReference type="Gene3D" id="1.10.287.130">
    <property type="match status" value="1"/>
</dbReference>
<gene>
    <name evidence="17" type="ORF">DSLASN_29280</name>
</gene>
<dbReference type="Pfam" id="PF02518">
    <property type="entry name" value="HATPase_c"/>
    <property type="match status" value="1"/>
</dbReference>
<keyword evidence="11" id="KW-0812">Transmembrane</keyword>
<dbReference type="InterPro" id="IPR003661">
    <property type="entry name" value="HisK_dim/P_dom"/>
</dbReference>
<dbReference type="InterPro" id="IPR013655">
    <property type="entry name" value="PAS_fold_3"/>
</dbReference>
<keyword evidence="11" id="KW-1133">Transmembrane helix</keyword>
<keyword evidence="9" id="KW-0902">Two-component regulatory system</keyword>
<feature type="domain" description="HAMP" evidence="16">
    <location>
        <begin position="200"/>
        <end position="252"/>
    </location>
</feature>
<dbReference type="CDD" id="cd06225">
    <property type="entry name" value="HAMP"/>
    <property type="match status" value="1"/>
</dbReference>
<comment type="catalytic activity">
    <reaction evidence="1">
        <text>ATP + protein L-histidine = ADP + protein N-phospho-L-histidine.</text>
        <dbReference type="EC" id="2.7.13.3"/>
    </reaction>
</comment>
<dbReference type="Gene3D" id="3.30.450.20">
    <property type="entry name" value="PAS domain"/>
    <property type="match status" value="1"/>
</dbReference>
<evidence type="ECO:0000256" key="2">
    <source>
        <dbReference type="ARBA" id="ARBA00004370"/>
    </source>
</evidence>
<keyword evidence="18" id="KW-1185">Reference proteome</keyword>
<accession>A0ABN6F6X2</accession>
<feature type="domain" description="Histidine kinase" evidence="12">
    <location>
        <begin position="424"/>
        <end position="650"/>
    </location>
</feature>
<feature type="domain" description="PAS" evidence="14">
    <location>
        <begin position="275"/>
        <end position="348"/>
    </location>
</feature>
<evidence type="ECO:0000256" key="6">
    <source>
        <dbReference type="ARBA" id="ARBA00022741"/>
    </source>
</evidence>
<evidence type="ECO:0000256" key="9">
    <source>
        <dbReference type="ARBA" id="ARBA00023012"/>
    </source>
</evidence>
<feature type="transmembrane region" description="Helical" evidence="11">
    <location>
        <begin position="181"/>
        <end position="202"/>
    </location>
</feature>
<dbReference type="SUPFAM" id="SSF55785">
    <property type="entry name" value="PYP-like sensor domain (PAS domain)"/>
    <property type="match status" value="1"/>
</dbReference>
<dbReference type="SUPFAM" id="SSF47384">
    <property type="entry name" value="Homodimeric domain of signal transducing histidine kinase"/>
    <property type="match status" value="1"/>
</dbReference>
<organism evidence="17 18">
    <name type="scientific">Desulfoluna limicola</name>
    <dbReference type="NCBI Taxonomy" id="2810562"/>
    <lineage>
        <taxon>Bacteria</taxon>
        <taxon>Pseudomonadati</taxon>
        <taxon>Thermodesulfobacteriota</taxon>
        <taxon>Desulfobacteria</taxon>
        <taxon>Desulfobacterales</taxon>
        <taxon>Desulfolunaceae</taxon>
        <taxon>Desulfoluna</taxon>
    </lineage>
</organism>
<evidence type="ECO:0000256" key="7">
    <source>
        <dbReference type="ARBA" id="ARBA00022777"/>
    </source>
</evidence>
<dbReference type="SUPFAM" id="SSF55874">
    <property type="entry name" value="ATPase domain of HSP90 chaperone/DNA topoisomerase II/histidine kinase"/>
    <property type="match status" value="1"/>
</dbReference>
<dbReference type="SMART" id="SM00304">
    <property type="entry name" value="HAMP"/>
    <property type="match status" value="1"/>
</dbReference>
<evidence type="ECO:0000259" key="14">
    <source>
        <dbReference type="PROSITE" id="PS50112"/>
    </source>
</evidence>
<dbReference type="Gene3D" id="3.30.565.10">
    <property type="entry name" value="Histidine kinase-like ATPase, C-terminal domain"/>
    <property type="match status" value="1"/>
</dbReference>
<dbReference type="InterPro" id="IPR011006">
    <property type="entry name" value="CheY-like_superfamily"/>
</dbReference>
<feature type="domain" description="PAC" evidence="15">
    <location>
        <begin position="352"/>
        <end position="404"/>
    </location>
</feature>
<dbReference type="InterPro" id="IPR036890">
    <property type="entry name" value="HATPase_C_sf"/>
</dbReference>
<keyword evidence="6" id="KW-0547">Nucleotide-binding</keyword>
<feature type="transmembrane region" description="Helical" evidence="11">
    <location>
        <begin position="12"/>
        <end position="31"/>
    </location>
</feature>
<reference evidence="17 18" key="1">
    <citation type="submission" date="2021-02" db="EMBL/GenBank/DDBJ databases">
        <title>Complete genome of Desulfoluna sp. strain ASN36.</title>
        <authorList>
            <person name="Takahashi A."/>
            <person name="Kojima H."/>
            <person name="Fukui M."/>
        </authorList>
    </citation>
    <scope>NUCLEOTIDE SEQUENCE [LARGE SCALE GENOMIC DNA]</scope>
    <source>
        <strain evidence="17 18">ASN36</strain>
    </source>
</reference>
<evidence type="ECO:0000259" key="16">
    <source>
        <dbReference type="PROSITE" id="PS50885"/>
    </source>
</evidence>
<dbReference type="InterPro" id="IPR005467">
    <property type="entry name" value="His_kinase_dom"/>
</dbReference>
<dbReference type="SUPFAM" id="SSF52172">
    <property type="entry name" value="CheY-like"/>
    <property type="match status" value="1"/>
</dbReference>
<protein>
    <recommendedName>
        <fullName evidence="3">histidine kinase</fullName>
        <ecNumber evidence="3">2.7.13.3</ecNumber>
    </recommendedName>
</protein>
<evidence type="ECO:0000256" key="3">
    <source>
        <dbReference type="ARBA" id="ARBA00012438"/>
    </source>
</evidence>
<evidence type="ECO:0000259" key="15">
    <source>
        <dbReference type="PROSITE" id="PS50113"/>
    </source>
</evidence>
<keyword evidence="11" id="KW-0472">Membrane</keyword>
<dbReference type="InterPro" id="IPR036097">
    <property type="entry name" value="HisK_dim/P_sf"/>
</dbReference>
<dbReference type="CDD" id="cd00082">
    <property type="entry name" value="HisKA"/>
    <property type="match status" value="1"/>
</dbReference>
<dbReference type="EMBL" id="AP024488">
    <property type="protein sequence ID" value="BCS97296.1"/>
    <property type="molecule type" value="Genomic_DNA"/>
</dbReference>
<dbReference type="InterPro" id="IPR001610">
    <property type="entry name" value="PAC"/>
</dbReference>
<evidence type="ECO:0000256" key="8">
    <source>
        <dbReference type="ARBA" id="ARBA00022840"/>
    </source>
</evidence>
<dbReference type="PROSITE" id="PS50885">
    <property type="entry name" value="HAMP"/>
    <property type="match status" value="1"/>
</dbReference>
<dbReference type="NCBIfam" id="TIGR00229">
    <property type="entry name" value="sensory_box"/>
    <property type="match status" value="1"/>
</dbReference>
<dbReference type="PROSITE" id="PS50110">
    <property type="entry name" value="RESPONSE_REGULATORY"/>
    <property type="match status" value="1"/>
</dbReference>
<evidence type="ECO:0000259" key="13">
    <source>
        <dbReference type="PROSITE" id="PS50110"/>
    </source>
</evidence>
<dbReference type="PANTHER" id="PTHR43065:SF46">
    <property type="entry name" value="C4-DICARBOXYLATE TRANSPORT SENSOR PROTEIN DCTB"/>
    <property type="match status" value="1"/>
</dbReference>
<dbReference type="Pfam" id="PF00672">
    <property type="entry name" value="HAMP"/>
    <property type="match status" value="1"/>
</dbReference>
<dbReference type="InterPro" id="IPR003660">
    <property type="entry name" value="HAMP_dom"/>
</dbReference>
<dbReference type="SMART" id="SM00448">
    <property type="entry name" value="REC"/>
    <property type="match status" value="1"/>
</dbReference>
<dbReference type="Pfam" id="PF00072">
    <property type="entry name" value="Response_reg"/>
    <property type="match status" value="1"/>
</dbReference>
<dbReference type="EC" id="2.7.13.3" evidence="3"/>
<comment type="subcellular location">
    <subcellularLocation>
        <location evidence="2">Membrane</location>
    </subcellularLocation>
</comment>
<dbReference type="InterPro" id="IPR003594">
    <property type="entry name" value="HATPase_dom"/>
</dbReference>
<evidence type="ECO:0000256" key="1">
    <source>
        <dbReference type="ARBA" id="ARBA00000085"/>
    </source>
</evidence>
<dbReference type="SMART" id="SM00387">
    <property type="entry name" value="HATPase_c"/>
    <property type="match status" value="1"/>
</dbReference>
<keyword evidence="4 10" id="KW-0597">Phosphoprotein</keyword>
<feature type="domain" description="Response regulatory" evidence="13">
    <location>
        <begin position="671"/>
        <end position="786"/>
    </location>
</feature>
<dbReference type="PROSITE" id="PS50112">
    <property type="entry name" value="PAS"/>
    <property type="match status" value="1"/>
</dbReference>
<dbReference type="CDD" id="cd00156">
    <property type="entry name" value="REC"/>
    <property type="match status" value="1"/>
</dbReference>
<dbReference type="InterPro" id="IPR035965">
    <property type="entry name" value="PAS-like_dom_sf"/>
</dbReference>
<feature type="modified residue" description="4-aspartylphosphate" evidence="10">
    <location>
        <position position="720"/>
    </location>
</feature>
<dbReference type="InterPro" id="IPR000014">
    <property type="entry name" value="PAS"/>
</dbReference>
<keyword evidence="5" id="KW-0808">Transferase</keyword>
<dbReference type="Gene3D" id="6.10.340.10">
    <property type="match status" value="1"/>
</dbReference>
<dbReference type="CDD" id="cd00130">
    <property type="entry name" value="PAS"/>
    <property type="match status" value="1"/>
</dbReference>
<dbReference type="PRINTS" id="PR00344">
    <property type="entry name" value="BCTRLSENSOR"/>
</dbReference>
<dbReference type="InterPro" id="IPR000700">
    <property type="entry name" value="PAS-assoc_C"/>
</dbReference>
<evidence type="ECO:0000259" key="12">
    <source>
        <dbReference type="PROSITE" id="PS50109"/>
    </source>
</evidence>
<dbReference type="Pfam" id="PF08447">
    <property type="entry name" value="PAS_3"/>
    <property type="match status" value="1"/>
</dbReference>
<evidence type="ECO:0000256" key="4">
    <source>
        <dbReference type="ARBA" id="ARBA00022553"/>
    </source>
</evidence>